<organism evidence="2 3">
    <name type="scientific">Volvox reticuliferus</name>
    <dbReference type="NCBI Taxonomy" id="1737510"/>
    <lineage>
        <taxon>Eukaryota</taxon>
        <taxon>Viridiplantae</taxon>
        <taxon>Chlorophyta</taxon>
        <taxon>core chlorophytes</taxon>
        <taxon>Chlorophyceae</taxon>
        <taxon>CS clade</taxon>
        <taxon>Chlamydomonadales</taxon>
        <taxon>Volvocaceae</taxon>
        <taxon>Volvox</taxon>
    </lineage>
</organism>
<accession>A0A8J4GGJ2</accession>
<reference evidence="2" key="1">
    <citation type="journal article" date="2021" name="Proc. Natl. Acad. Sci. U.S.A.">
        <title>Three genomes in the algal genus Volvox reveal the fate of a haploid sex-determining region after a transition to homothallism.</title>
        <authorList>
            <person name="Yamamoto K."/>
            <person name="Hamaji T."/>
            <person name="Kawai-Toyooka H."/>
            <person name="Matsuzaki R."/>
            <person name="Takahashi F."/>
            <person name="Nishimura Y."/>
            <person name="Kawachi M."/>
            <person name="Noguchi H."/>
            <person name="Minakuchi Y."/>
            <person name="Umen J.G."/>
            <person name="Toyoda A."/>
            <person name="Nozaki H."/>
        </authorList>
    </citation>
    <scope>NUCLEOTIDE SEQUENCE</scope>
    <source>
        <strain evidence="2">NIES-3785</strain>
    </source>
</reference>
<feature type="region of interest" description="Disordered" evidence="1">
    <location>
        <begin position="36"/>
        <end position="75"/>
    </location>
</feature>
<sequence>MPLSVQVTATPLVPSGAAPASAATWAEVAMRPSATTALAPKRGGGRVAAAAPGDFGATTTPASSGGGSLLGPRGAARSGCIGPNAWAVAGSCACEQRESAESRWREIALAE</sequence>
<proteinExistence type="predicted"/>
<comment type="caution">
    <text evidence="2">The sequence shown here is derived from an EMBL/GenBank/DDBJ whole genome shotgun (WGS) entry which is preliminary data.</text>
</comment>
<dbReference type="Proteomes" id="UP000722791">
    <property type="component" value="Unassembled WGS sequence"/>
</dbReference>
<evidence type="ECO:0000313" key="2">
    <source>
        <dbReference type="EMBL" id="GIM07245.1"/>
    </source>
</evidence>
<gene>
    <name evidence="2" type="ORF">Vretimale_11442</name>
</gene>
<evidence type="ECO:0000313" key="3">
    <source>
        <dbReference type="Proteomes" id="UP000722791"/>
    </source>
</evidence>
<dbReference type="EMBL" id="BNCQ01000023">
    <property type="protein sequence ID" value="GIM07245.1"/>
    <property type="molecule type" value="Genomic_DNA"/>
</dbReference>
<protein>
    <submittedName>
        <fullName evidence="2">Uncharacterized protein</fullName>
    </submittedName>
</protein>
<evidence type="ECO:0000256" key="1">
    <source>
        <dbReference type="SAM" id="MobiDB-lite"/>
    </source>
</evidence>
<feature type="compositionally biased region" description="Low complexity" evidence="1">
    <location>
        <begin position="47"/>
        <end position="63"/>
    </location>
</feature>
<dbReference type="AlphaFoldDB" id="A0A8J4GGJ2"/>
<name>A0A8J4GGJ2_9CHLO</name>